<name>A0AAW1TKG9_9CHLO</name>
<keyword evidence="3" id="KW-1185">Reference proteome</keyword>
<evidence type="ECO:0000256" key="1">
    <source>
        <dbReference type="SAM" id="Phobius"/>
    </source>
</evidence>
<comment type="caution">
    <text evidence="2">The sequence shown here is derived from an EMBL/GenBank/DDBJ whole genome shotgun (WGS) entry which is preliminary data.</text>
</comment>
<keyword evidence="1" id="KW-1133">Transmembrane helix</keyword>
<keyword evidence="1" id="KW-0472">Membrane</keyword>
<reference evidence="2 3" key="1">
    <citation type="journal article" date="2024" name="Nat. Commun.">
        <title>Phylogenomics reveals the evolutionary origins of lichenization in chlorophyte algae.</title>
        <authorList>
            <person name="Puginier C."/>
            <person name="Libourel C."/>
            <person name="Otte J."/>
            <person name="Skaloud P."/>
            <person name="Haon M."/>
            <person name="Grisel S."/>
            <person name="Petersen M."/>
            <person name="Berrin J.G."/>
            <person name="Delaux P.M."/>
            <person name="Dal Grande F."/>
            <person name="Keller J."/>
        </authorList>
    </citation>
    <scope>NUCLEOTIDE SEQUENCE [LARGE SCALE GENOMIC DNA]</scope>
    <source>
        <strain evidence="2 3">SAG 2523</strain>
    </source>
</reference>
<protein>
    <recommendedName>
        <fullName evidence="4">Transmembrane protein</fullName>
    </recommendedName>
</protein>
<evidence type="ECO:0000313" key="2">
    <source>
        <dbReference type="EMBL" id="KAK9868993.1"/>
    </source>
</evidence>
<feature type="transmembrane region" description="Helical" evidence="1">
    <location>
        <begin position="23"/>
        <end position="43"/>
    </location>
</feature>
<organism evidence="2 3">
    <name type="scientific">Apatococcus fuscideae</name>
    <dbReference type="NCBI Taxonomy" id="2026836"/>
    <lineage>
        <taxon>Eukaryota</taxon>
        <taxon>Viridiplantae</taxon>
        <taxon>Chlorophyta</taxon>
        <taxon>core chlorophytes</taxon>
        <taxon>Trebouxiophyceae</taxon>
        <taxon>Chlorellales</taxon>
        <taxon>Chlorellaceae</taxon>
        <taxon>Apatococcus</taxon>
    </lineage>
</organism>
<evidence type="ECO:0008006" key="4">
    <source>
        <dbReference type="Google" id="ProtNLM"/>
    </source>
</evidence>
<feature type="transmembrane region" description="Helical" evidence="1">
    <location>
        <begin position="80"/>
        <end position="100"/>
    </location>
</feature>
<dbReference type="Proteomes" id="UP001485043">
    <property type="component" value="Unassembled WGS sequence"/>
</dbReference>
<accession>A0AAW1TKG9</accession>
<feature type="transmembrane region" description="Helical" evidence="1">
    <location>
        <begin position="55"/>
        <end position="74"/>
    </location>
</feature>
<keyword evidence="1" id="KW-0812">Transmembrane</keyword>
<sequence length="276" mass="30026">MQTLPPYWTSDAAINVQVIPQTAGIYGVLSVFLIAWQVWIWHLDRKFHGPPILQGFLALLGYAAIARTAAFQFLGGTTSLAAAAFLGLTMDLSGLLFMFAHRMLACSYAAACQAHAQTTQPVTGEDVNDKKQIRVPQSLATVGHIFMSEQPAIPTAQEPTDPNLTACAVCMALYTIRTMLMLGCAFALALGGPISHSSNLACNVQLTVFGHVWLAEEGDSSDEKQFRGWSWGGLLWSIRQGSKRAQLMIQDSEIWSVTCMTFLMLGLCIGSMYLSV</sequence>
<feature type="transmembrane region" description="Helical" evidence="1">
    <location>
        <begin position="254"/>
        <end position="274"/>
    </location>
</feature>
<proteinExistence type="predicted"/>
<dbReference type="EMBL" id="JALJOV010000003">
    <property type="protein sequence ID" value="KAK9868993.1"/>
    <property type="molecule type" value="Genomic_DNA"/>
</dbReference>
<gene>
    <name evidence="2" type="ORF">WJX84_006041</name>
</gene>
<evidence type="ECO:0000313" key="3">
    <source>
        <dbReference type="Proteomes" id="UP001485043"/>
    </source>
</evidence>
<dbReference type="AlphaFoldDB" id="A0AAW1TKG9"/>